<dbReference type="NCBIfam" id="NF004469">
    <property type="entry name" value="PRK05800.1"/>
    <property type="match status" value="1"/>
</dbReference>
<keyword evidence="16" id="KW-1185">Reference proteome</keyword>
<keyword evidence="12 14" id="KW-0067">ATP-binding</keyword>
<dbReference type="EC" id="2.7.7.62" evidence="14"/>
<evidence type="ECO:0000256" key="5">
    <source>
        <dbReference type="ARBA" id="ARBA00004692"/>
    </source>
</evidence>
<evidence type="ECO:0000256" key="11">
    <source>
        <dbReference type="ARBA" id="ARBA00022777"/>
    </source>
</evidence>
<evidence type="ECO:0000256" key="14">
    <source>
        <dbReference type="PIRNR" id="PIRNR006135"/>
    </source>
</evidence>
<keyword evidence="13 14" id="KW-0342">GTP-binding</keyword>
<dbReference type="EC" id="2.7.1.156" evidence="14"/>
<dbReference type="Pfam" id="PF02283">
    <property type="entry name" value="CobU"/>
    <property type="match status" value="1"/>
</dbReference>
<keyword evidence="11 14" id="KW-0418">Kinase</keyword>
<dbReference type="GO" id="GO:0008820">
    <property type="term" value="F:cobinamide phosphate guanylyltransferase activity"/>
    <property type="evidence" value="ECO:0007669"/>
    <property type="project" value="UniProtKB-EC"/>
</dbReference>
<sequence length="172" mass="18665">MIHLVLGGVRSGKSAYAETWIAAQSEQVVYLATSQIWDEGMAERVTKHQAQRPDHWCLIEEPIQLANQLDTLNARDIVPAVILECCSLWITNLLCQEEPQDIAEHTKALLAAVSAYQGPIVLVSAEVGLGIMPTNQLARRYGDEIGLLNQKIAAVADKVTLVAAGLPLSLKG</sequence>
<name>A0ABW4B2N7_9GAMM</name>
<dbReference type="SUPFAM" id="SSF52540">
    <property type="entry name" value="P-loop containing nucleoside triphosphate hydrolases"/>
    <property type="match status" value="1"/>
</dbReference>
<evidence type="ECO:0000256" key="10">
    <source>
        <dbReference type="ARBA" id="ARBA00022741"/>
    </source>
</evidence>
<dbReference type="InterPro" id="IPR027417">
    <property type="entry name" value="P-loop_NTPase"/>
</dbReference>
<evidence type="ECO:0000256" key="7">
    <source>
        <dbReference type="ARBA" id="ARBA00007490"/>
    </source>
</evidence>
<comment type="pathway">
    <text evidence="6 14">Cofactor biosynthesis; adenosylcobalamin biosynthesis; adenosylcobalamin from cob(II)yrinate a,c-diamide: step 5/7.</text>
</comment>
<accession>A0ABW4B2N7</accession>
<proteinExistence type="inferred from homology"/>
<evidence type="ECO:0000256" key="1">
    <source>
        <dbReference type="ARBA" id="ARBA00000312"/>
    </source>
</evidence>
<dbReference type="Proteomes" id="UP001597059">
    <property type="component" value="Unassembled WGS sequence"/>
</dbReference>
<comment type="function">
    <text evidence="4 14">Catalyzes ATP-dependent phosphorylation of adenosylcobinamide and addition of GMP to adenosylcobinamide phosphate.</text>
</comment>
<organism evidence="15 16">
    <name type="scientific">Rhodanobacter aciditrophus</name>
    <dbReference type="NCBI Taxonomy" id="1623218"/>
    <lineage>
        <taxon>Bacteria</taxon>
        <taxon>Pseudomonadati</taxon>
        <taxon>Pseudomonadota</taxon>
        <taxon>Gammaproteobacteria</taxon>
        <taxon>Lysobacterales</taxon>
        <taxon>Rhodanobacteraceae</taxon>
        <taxon>Rhodanobacter</taxon>
    </lineage>
</organism>
<comment type="catalytic activity">
    <reaction evidence="2 14">
        <text>adenosylcob(III)inamide phosphate + GTP + H(+) = adenosylcob(III)inamide-GDP + diphosphate</text>
        <dbReference type="Rhea" id="RHEA:22712"/>
        <dbReference type="ChEBI" id="CHEBI:15378"/>
        <dbReference type="ChEBI" id="CHEBI:33019"/>
        <dbReference type="ChEBI" id="CHEBI:37565"/>
        <dbReference type="ChEBI" id="CHEBI:58502"/>
        <dbReference type="ChEBI" id="CHEBI:60487"/>
        <dbReference type="EC" id="2.7.7.62"/>
    </reaction>
</comment>
<comment type="caution">
    <text evidence="15">The sequence shown here is derived from an EMBL/GenBank/DDBJ whole genome shotgun (WGS) entry which is preliminary data.</text>
</comment>
<evidence type="ECO:0000313" key="16">
    <source>
        <dbReference type="Proteomes" id="UP001597059"/>
    </source>
</evidence>
<reference evidence="16" key="1">
    <citation type="journal article" date="2019" name="Int. J. Syst. Evol. Microbiol.">
        <title>The Global Catalogue of Microorganisms (GCM) 10K type strain sequencing project: providing services to taxonomists for standard genome sequencing and annotation.</title>
        <authorList>
            <consortium name="The Broad Institute Genomics Platform"/>
            <consortium name="The Broad Institute Genome Sequencing Center for Infectious Disease"/>
            <person name="Wu L."/>
            <person name="Ma J."/>
        </authorList>
    </citation>
    <scope>NUCLEOTIDE SEQUENCE [LARGE SCALE GENOMIC DNA]</scope>
    <source>
        <strain evidence="16">JCM 30774</strain>
    </source>
</reference>
<evidence type="ECO:0000256" key="8">
    <source>
        <dbReference type="ARBA" id="ARBA00022573"/>
    </source>
</evidence>
<keyword evidence="10 14" id="KW-0547">Nucleotide-binding</keyword>
<keyword evidence="15" id="KW-0548">Nucleotidyltransferase</keyword>
<evidence type="ECO:0000256" key="6">
    <source>
        <dbReference type="ARBA" id="ARBA00005159"/>
    </source>
</evidence>
<evidence type="ECO:0000256" key="9">
    <source>
        <dbReference type="ARBA" id="ARBA00022679"/>
    </source>
</evidence>
<evidence type="ECO:0000256" key="2">
    <source>
        <dbReference type="ARBA" id="ARBA00000711"/>
    </source>
</evidence>
<dbReference type="RefSeq" id="WP_377368716.1">
    <property type="nucleotide sequence ID" value="NZ_JBHTMN010000014.1"/>
</dbReference>
<gene>
    <name evidence="15" type="primary">cobU</name>
    <name evidence="15" type="ORF">ACFQ45_13930</name>
</gene>
<evidence type="ECO:0000256" key="12">
    <source>
        <dbReference type="ARBA" id="ARBA00022840"/>
    </source>
</evidence>
<evidence type="ECO:0000256" key="13">
    <source>
        <dbReference type="ARBA" id="ARBA00023134"/>
    </source>
</evidence>
<evidence type="ECO:0000313" key="15">
    <source>
        <dbReference type="EMBL" id="MFD1384473.1"/>
    </source>
</evidence>
<dbReference type="PANTHER" id="PTHR34848">
    <property type="match status" value="1"/>
</dbReference>
<evidence type="ECO:0000256" key="3">
    <source>
        <dbReference type="ARBA" id="ARBA00001522"/>
    </source>
</evidence>
<dbReference type="GO" id="GO:0043752">
    <property type="term" value="F:adenosylcobinamide kinase activity"/>
    <property type="evidence" value="ECO:0007669"/>
    <property type="project" value="UniProtKB-EC"/>
</dbReference>
<dbReference type="Gene3D" id="3.40.50.300">
    <property type="entry name" value="P-loop containing nucleotide triphosphate hydrolases"/>
    <property type="match status" value="1"/>
</dbReference>
<keyword evidence="8 14" id="KW-0169">Cobalamin biosynthesis</keyword>
<comment type="pathway">
    <text evidence="5 14">Cofactor biosynthesis; adenosylcobalamin biosynthesis; adenosylcobalamin from cob(II)yrinate a,c-diamide: step 6/7.</text>
</comment>
<dbReference type="InterPro" id="IPR003203">
    <property type="entry name" value="CobU/CobP"/>
</dbReference>
<dbReference type="PIRSF" id="PIRSF006135">
    <property type="entry name" value="CobU"/>
    <property type="match status" value="1"/>
</dbReference>
<keyword evidence="9 14" id="KW-0808">Transferase</keyword>
<comment type="similarity">
    <text evidence="7 14">Belongs to the CobU/CobP family.</text>
</comment>
<protein>
    <recommendedName>
        <fullName evidence="14">Bifunctional adenosylcobalamin biosynthesis protein</fullName>
        <ecNumber evidence="14">2.7.1.156</ecNumber>
        <ecNumber evidence="14">2.7.7.62</ecNumber>
    </recommendedName>
</protein>
<comment type="catalytic activity">
    <reaction evidence="3">
        <text>adenosylcob(III)inamide + GTP = adenosylcob(III)inamide phosphate + GDP + H(+)</text>
        <dbReference type="Rhea" id="RHEA:15765"/>
        <dbReference type="ChEBI" id="CHEBI:2480"/>
        <dbReference type="ChEBI" id="CHEBI:15378"/>
        <dbReference type="ChEBI" id="CHEBI:37565"/>
        <dbReference type="ChEBI" id="CHEBI:58189"/>
        <dbReference type="ChEBI" id="CHEBI:58502"/>
        <dbReference type="EC" id="2.7.1.156"/>
    </reaction>
</comment>
<dbReference type="EMBL" id="JBHTMN010000014">
    <property type="protein sequence ID" value="MFD1384473.1"/>
    <property type="molecule type" value="Genomic_DNA"/>
</dbReference>
<comment type="catalytic activity">
    <reaction evidence="1 14">
        <text>adenosylcob(III)inamide + ATP = adenosylcob(III)inamide phosphate + ADP + H(+)</text>
        <dbReference type="Rhea" id="RHEA:15769"/>
        <dbReference type="ChEBI" id="CHEBI:2480"/>
        <dbReference type="ChEBI" id="CHEBI:15378"/>
        <dbReference type="ChEBI" id="CHEBI:30616"/>
        <dbReference type="ChEBI" id="CHEBI:58502"/>
        <dbReference type="ChEBI" id="CHEBI:456216"/>
        <dbReference type="EC" id="2.7.1.156"/>
    </reaction>
</comment>
<evidence type="ECO:0000256" key="4">
    <source>
        <dbReference type="ARBA" id="ARBA00003889"/>
    </source>
</evidence>
<dbReference type="PANTHER" id="PTHR34848:SF1">
    <property type="entry name" value="BIFUNCTIONAL ADENOSYLCOBALAMIN BIOSYNTHESIS PROTEIN COBU"/>
    <property type="match status" value="1"/>
</dbReference>
<dbReference type="CDD" id="cd00544">
    <property type="entry name" value="CobU"/>
    <property type="match status" value="1"/>
</dbReference>